<dbReference type="Pfam" id="PF00209">
    <property type="entry name" value="SNF"/>
    <property type="match status" value="1"/>
</dbReference>
<keyword evidence="6" id="KW-0915">Sodium</keyword>
<dbReference type="GO" id="GO:0006865">
    <property type="term" value="P:amino acid transport"/>
    <property type="evidence" value="ECO:0007669"/>
    <property type="project" value="TreeGrafter"/>
</dbReference>
<evidence type="ECO:0000256" key="3">
    <source>
        <dbReference type="ARBA" id="ARBA00022692"/>
    </source>
</evidence>
<evidence type="ECO:0000256" key="4">
    <source>
        <dbReference type="ARBA" id="ARBA00022989"/>
    </source>
</evidence>
<name>A0A183TFD2_SCHSO</name>
<sequence length="231" mass="26383">MQSAERSRVQRKLDLDSRGSQNCVEVEKGNANLQERSPNDVVAMTAAVELPGYDYGLPGEDVLVRPAPEGKEIRPKTRDSVVEIDPTDGGTNQTTTVLKDVHWPHGKREKWDSKLDFLLSVIGFAVDLGNIWRFPYICYQNGGGIGFGICIIASFTAWYYNTIISWALFYMFDSMRSQLPWDSCDNWWNTEHCITIYEQLVDNSNATTGLFLRNRTFNPNMTYFSSTEEYF</sequence>
<dbReference type="GO" id="GO:0046872">
    <property type="term" value="F:metal ion binding"/>
    <property type="evidence" value="ECO:0007669"/>
    <property type="project" value="UniProtKB-KW"/>
</dbReference>
<keyword evidence="6" id="KW-0479">Metal-binding</keyword>
<dbReference type="STRING" id="70667.A0A183TFD2"/>
<evidence type="ECO:0000256" key="8">
    <source>
        <dbReference type="SAM" id="MobiDB-lite"/>
    </source>
</evidence>
<gene>
    <name evidence="10" type="ORF">SSLN_LOCUS15180</name>
</gene>
<dbReference type="SUPFAM" id="SSF161070">
    <property type="entry name" value="SNF-like"/>
    <property type="match status" value="1"/>
</dbReference>
<feature type="compositionally biased region" description="Basic and acidic residues" evidence="8">
    <location>
        <begin position="1"/>
        <end position="17"/>
    </location>
</feature>
<dbReference type="WBParaSite" id="SSLN_0001574701-mRNA-1">
    <property type="protein sequence ID" value="SSLN_0001574701-mRNA-1"/>
    <property type="gene ID" value="SSLN_0001574701"/>
</dbReference>
<dbReference type="Proteomes" id="UP000275846">
    <property type="component" value="Unassembled WGS sequence"/>
</dbReference>
<feature type="binding site" evidence="6">
    <location>
        <position position="123"/>
    </location>
    <ligand>
        <name>Na(+)</name>
        <dbReference type="ChEBI" id="CHEBI:29101"/>
        <label>1</label>
    </ligand>
</feature>
<dbReference type="PROSITE" id="PS50267">
    <property type="entry name" value="NA_NEUROTRAN_SYMP_3"/>
    <property type="match status" value="1"/>
</dbReference>
<feature type="binding site" evidence="6">
    <location>
        <position position="130"/>
    </location>
    <ligand>
        <name>Na(+)</name>
        <dbReference type="ChEBI" id="CHEBI:29101"/>
        <label>1</label>
    </ligand>
</feature>
<evidence type="ECO:0000313" key="10">
    <source>
        <dbReference type="EMBL" id="VDM01566.1"/>
    </source>
</evidence>
<dbReference type="GO" id="GO:0005886">
    <property type="term" value="C:plasma membrane"/>
    <property type="evidence" value="ECO:0007669"/>
    <property type="project" value="TreeGrafter"/>
</dbReference>
<feature type="transmembrane region" description="Helical" evidence="9">
    <location>
        <begin position="144"/>
        <end position="169"/>
    </location>
</feature>
<proteinExistence type="predicted"/>
<dbReference type="PANTHER" id="PTHR11616:SF240">
    <property type="entry name" value="BLOATED TUBULES, ISOFORM B-RELATED"/>
    <property type="match status" value="1"/>
</dbReference>
<keyword evidence="11" id="KW-1185">Reference proteome</keyword>
<dbReference type="InterPro" id="IPR000175">
    <property type="entry name" value="Na/ntran_symport"/>
</dbReference>
<dbReference type="EMBL" id="UYSU01039670">
    <property type="protein sequence ID" value="VDM01566.1"/>
    <property type="molecule type" value="Genomic_DNA"/>
</dbReference>
<evidence type="ECO:0000256" key="2">
    <source>
        <dbReference type="ARBA" id="ARBA00022448"/>
    </source>
</evidence>
<evidence type="ECO:0000313" key="12">
    <source>
        <dbReference type="WBParaSite" id="SSLN_0001574701-mRNA-1"/>
    </source>
</evidence>
<keyword evidence="7" id="KW-1015">Disulfide bond</keyword>
<accession>A0A183TFD2</accession>
<evidence type="ECO:0000256" key="5">
    <source>
        <dbReference type="ARBA" id="ARBA00023136"/>
    </source>
</evidence>
<feature type="region of interest" description="Disordered" evidence="8">
    <location>
        <begin position="1"/>
        <end position="21"/>
    </location>
</feature>
<reference evidence="10 11" key="2">
    <citation type="submission" date="2018-11" db="EMBL/GenBank/DDBJ databases">
        <authorList>
            <consortium name="Pathogen Informatics"/>
        </authorList>
    </citation>
    <scope>NUCLEOTIDE SEQUENCE [LARGE SCALE GENOMIC DNA]</scope>
    <source>
        <strain evidence="10 11">NST_G2</strain>
    </source>
</reference>
<keyword evidence="2" id="KW-0813">Transport</keyword>
<feature type="disulfide bond" evidence="7">
    <location>
        <begin position="184"/>
        <end position="193"/>
    </location>
</feature>
<dbReference type="PANTHER" id="PTHR11616">
    <property type="entry name" value="SODIUM/CHLORIDE DEPENDENT TRANSPORTER"/>
    <property type="match status" value="1"/>
</dbReference>
<dbReference type="AlphaFoldDB" id="A0A183TFD2"/>
<keyword evidence="3 9" id="KW-0812">Transmembrane</keyword>
<evidence type="ECO:0000256" key="9">
    <source>
        <dbReference type="SAM" id="Phobius"/>
    </source>
</evidence>
<protein>
    <submittedName>
        <fullName evidence="12">Transporter</fullName>
    </submittedName>
</protein>
<evidence type="ECO:0000256" key="1">
    <source>
        <dbReference type="ARBA" id="ARBA00004141"/>
    </source>
</evidence>
<evidence type="ECO:0000256" key="6">
    <source>
        <dbReference type="PIRSR" id="PIRSR600175-1"/>
    </source>
</evidence>
<feature type="transmembrane region" description="Helical" evidence="9">
    <location>
        <begin position="115"/>
        <end position="132"/>
    </location>
</feature>
<reference evidence="12" key="1">
    <citation type="submission" date="2016-06" db="UniProtKB">
        <authorList>
            <consortium name="WormBaseParasite"/>
        </authorList>
    </citation>
    <scope>IDENTIFICATION</scope>
</reference>
<dbReference type="OrthoDB" id="6581954at2759"/>
<dbReference type="InterPro" id="IPR037272">
    <property type="entry name" value="SNS_sf"/>
</dbReference>
<keyword evidence="5 9" id="KW-0472">Membrane</keyword>
<comment type="subcellular location">
    <subcellularLocation>
        <location evidence="1">Membrane</location>
        <topology evidence="1">Multi-pass membrane protein</topology>
    </subcellularLocation>
</comment>
<organism evidence="12">
    <name type="scientific">Schistocephalus solidus</name>
    <name type="common">Tapeworm</name>
    <dbReference type="NCBI Taxonomy" id="70667"/>
    <lineage>
        <taxon>Eukaryota</taxon>
        <taxon>Metazoa</taxon>
        <taxon>Spiralia</taxon>
        <taxon>Lophotrochozoa</taxon>
        <taxon>Platyhelminthes</taxon>
        <taxon>Cestoda</taxon>
        <taxon>Eucestoda</taxon>
        <taxon>Diphyllobothriidea</taxon>
        <taxon>Diphyllobothriidae</taxon>
        <taxon>Schistocephalus</taxon>
    </lineage>
</organism>
<evidence type="ECO:0000256" key="7">
    <source>
        <dbReference type="PIRSR" id="PIRSR600175-2"/>
    </source>
</evidence>
<keyword evidence="4 9" id="KW-1133">Transmembrane helix</keyword>
<dbReference type="GO" id="GO:0035725">
    <property type="term" value="P:sodium ion transmembrane transport"/>
    <property type="evidence" value="ECO:0007669"/>
    <property type="project" value="TreeGrafter"/>
</dbReference>
<feature type="binding site" evidence="6">
    <location>
        <position position="125"/>
    </location>
    <ligand>
        <name>Na(+)</name>
        <dbReference type="ChEBI" id="CHEBI:29101"/>
        <label>1</label>
    </ligand>
</feature>
<evidence type="ECO:0000313" key="11">
    <source>
        <dbReference type="Proteomes" id="UP000275846"/>
    </source>
</evidence>
<feature type="binding site" evidence="6">
    <location>
        <position position="126"/>
    </location>
    <ligand>
        <name>Na(+)</name>
        <dbReference type="ChEBI" id="CHEBI:29101"/>
        <label>1</label>
    </ligand>
</feature>